<dbReference type="PANTHER" id="PTHR19136:SF81">
    <property type="entry name" value="MOLYBDENUM COFACTOR GUANYLYLTRANSFERASE"/>
    <property type="match status" value="1"/>
</dbReference>
<evidence type="ECO:0000313" key="11">
    <source>
        <dbReference type="EMBL" id="MDN0088486.1"/>
    </source>
</evidence>
<dbReference type="Proteomes" id="UP000040578">
    <property type="component" value="Unassembled WGS sequence"/>
</dbReference>
<evidence type="ECO:0000313" key="10">
    <source>
        <dbReference type="EMBL" id="CNF11091.1"/>
    </source>
</evidence>
<dbReference type="GO" id="GO:0046872">
    <property type="term" value="F:metal ion binding"/>
    <property type="evidence" value="ECO:0007669"/>
    <property type="project" value="UniProtKB-KW"/>
</dbReference>
<dbReference type="PANTHER" id="PTHR19136">
    <property type="entry name" value="MOLYBDENUM COFACTOR GUANYLYLTRANSFERASE"/>
    <property type="match status" value="1"/>
</dbReference>
<dbReference type="GO" id="GO:0061603">
    <property type="term" value="F:molybdenum cofactor guanylyltransferase activity"/>
    <property type="evidence" value="ECO:0007669"/>
    <property type="project" value="UniProtKB-EC"/>
</dbReference>
<feature type="binding site" evidence="8">
    <location>
        <position position="23"/>
    </location>
    <ligand>
        <name>GTP</name>
        <dbReference type="ChEBI" id="CHEBI:37565"/>
    </ligand>
</feature>
<keyword evidence="5 8" id="KW-0460">Magnesium</keyword>
<comment type="similarity">
    <text evidence="8">Belongs to the MobA family.</text>
</comment>
<reference evidence="11" key="2">
    <citation type="submission" date="2023-06" db="EMBL/GenBank/DDBJ databases">
        <authorList>
            <person name="Polev D.E."/>
            <person name="Saitova A.T."/>
            <person name="Bogumilchik E.A."/>
            <person name="Kokorina G.I."/>
            <person name="Voskresenskaia E.A."/>
        </authorList>
    </citation>
    <scope>NUCLEOTIDE SEQUENCE</scope>
    <source>
        <strain evidence="11">2145 StPb PI</strain>
    </source>
</reference>
<comment type="subunit">
    <text evidence="8">Monomer.</text>
</comment>
<evidence type="ECO:0000256" key="2">
    <source>
        <dbReference type="ARBA" id="ARBA00022679"/>
    </source>
</evidence>
<comment type="cofactor">
    <cofactor evidence="8">
        <name>Mg(2+)</name>
        <dbReference type="ChEBI" id="CHEBI:18420"/>
    </cofactor>
</comment>
<keyword evidence="11" id="KW-0548">Nucleotidyltransferase</keyword>
<evidence type="ECO:0000256" key="8">
    <source>
        <dbReference type="HAMAP-Rule" id="MF_00316"/>
    </source>
</evidence>
<feature type="binding site" evidence="8">
    <location>
        <position position="99"/>
    </location>
    <ligand>
        <name>Mg(2+)</name>
        <dbReference type="ChEBI" id="CHEBI:18420"/>
    </ligand>
</feature>
<keyword evidence="2 8" id="KW-0808">Transferase</keyword>
<comment type="function">
    <text evidence="8">Transfers a GMP moiety from GTP to Mo-molybdopterin (Mo-MPT) cofactor (Moco or molybdenum cofactor) to form Mo-molybdopterin guanine dinucleotide (Mo-MGD) cofactor.</text>
</comment>
<comment type="caution">
    <text evidence="11">The sequence shown here is derived from an EMBL/GenBank/DDBJ whole genome shotgun (WGS) entry which is preliminary data.</text>
</comment>
<evidence type="ECO:0000256" key="7">
    <source>
        <dbReference type="ARBA" id="ARBA00023150"/>
    </source>
</evidence>
<evidence type="ECO:0000256" key="6">
    <source>
        <dbReference type="ARBA" id="ARBA00023134"/>
    </source>
</evidence>
<gene>
    <name evidence="8 11" type="primary">mobA</name>
    <name evidence="10" type="ORF">ERS137967_03336</name>
    <name evidence="11" type="ORF">QVN42_14030</name>
</gene>
<dbReference type="GO" id="GO:0005737">
    <property type="term" value="C:cytoplasm"/>
    <property type="evidence" value="ECO:0007669"/>
    <property type="project" value="UniProtKB-SubCell"/>
</dbReference>
<evidence type="ECO:0000259" key="9">
    <source>
        <dbReference type="Pfam" id="PF12804"/>
    </source>
</evidence>
<dbReference type="CDD" id="cd02503">
    <property type="entry name" value="MobA"/>
    <property type="match status" value="1"/>
</dbReference>
<keyword evidence="4 8" id="KW-0547">Nucleotide-binding</keyword>
<feature type="binding site" evidence="8">
    <location>
        <position position="69"/>
    </location>
    <ligand>
        <name>GTP</name>
        <dbReference type="ChEBI" id="CHEBI:37565"/>
    </ligand>
</feature>
<feature type="binding site" evidence="8">
    <location>
        <position position="99"/>
    </location>
    <ligand>
        <name>GTP</name>
        <dbReference type="ChEBI" id="CHEBI:37565"/>
    </ligand>
</feature>
<name>A0AAW7KA61_9GAMM</name>
<proteinExistence type="inferred from homology"/>
<dbReference type="EMBL" id="JAUEHU010000013">
    <property type="protein sequence ID" value="MDN0088486.1"/>
    <property type="molecule type" value="Genomic_DNA"/>
</dbReference>
<feature type="binding site" evidence="8">
    <location>
        <begin position="10"/>
        <end position="12"/>
    </location>
    <ligand>
        <name>GTP</name>
        <dbReference type="ChEBI" id="CHEBI:37565"/>
    </ligand>
</feature>
<comment type="catalytic activity">
    <reaction evidence="8">
        <text>Mo-molybdopterin + GTP + H(+) = Mo-molybdopterin guanine dinucleotide + diphosphate</text>
        <dbReference type="Rhea" id="RHEA:34243"/>
        <dbReference type="ChEBI" id="CHEBI:15378"/>
        <dbReference type="ChEBI" id="CHEBI:33019"/>
        <dbReference type="ChEBI" id="CHEBI:37565"/>
        <dbReference type="ChEBI" id="CHEBI:71302"/>
        <dbReference type="ChEBI" id="CHEBI:71310"/>
        <dbReference type="EC" id="2.7.7.77"/>
    </reaction>
</comment>
<dbReference type="GO" id="GO:1902758">
    <property type="term" value="P:bis(molybdopterin guanine dinucleotide)molybdenum biosynthetic process"/>
    <property type="evidence" value="ECO:0007669"/>
    <property type="project" value="TreeGrafter"/>
</dbReference>
<dbReference type="Pfam" id="PF12804">
    <property type="entry name" value="NTP_transf_3"/>
    <property type="match status" value="1"/>
</dbReference>
<keyword evidence="1 8" id="KW-0963">Cytoplasm</keyword>
<evidence type="ECO:0000256" key="1">
    <source>
        <dbReference type="ARBA" id="ARBA00022490"/>
    </source>
</evidence>
<dbReference type="SUPFAM" id="SSF53448">
    <property type="entry name" value="Nucleotide-diphospho-sugar transferases"/>
    <property type="match status" value="1"/>
</dbReference>
<protein>
    <recommendedName>
        <fullName evidence="8">Molybdenum cofactor guanylyltransferase</fullName>
        <shortName evidence="8">MoCo guanylyltransferase</shortName>
        <ecNumber evidence="8">2.7.7.77</ecNumber>
    </recommendedName>
    <alternativeName>
        <fullName evidence="8">GTP:molybdopterin guanylyltransferase</fullName>
    </alternativeName>
    <alternativeName>
        <fullName evidence="8">Mo-MPT guanylyltransferase</fullName>
    </alternativeName>
    <alternativeName>
        <fullName evidence="8">Molybdopterin guanylyltransferase</fullName>
    </alternativeName>
    <alternativeName>
        <fullName evidence="8">Molybdopterin-guanine dinucleotide synthase</fullName>
        <shortName evidence="8">MGD synthase</shortName>
    </alternativeName>
</protein>
<evidence type="ECO:0000256" key="3">
    <source>
        <dbReference type="ARBA" id="ARBA00022723"/>
    </source>
</evidence>
<dbReference type="EMBL" id="CPYD01000015">
    <property type="protein sequence ID" value="CNF11091.1"/>
    <property type="molecule type" value="Genomic_DNA"/>
</dbReference>
<evidence type="ECO:0000256" key="5">
    <source>
        <dbReference type="ARBA" id="ARBA00022842"/>
    </source>
</evidence>
<accession>A0AAW7KA61</accession>
<dbReference type="HAMAP" id="MF_00316">
    <property type="entry name" value="MobA"/>
    <property type="match status" value="1"/>
</dbReference>
<evidence type="ECO:0000313" key="13">
    <source>
        <dbReference type="Proteomes" id="UP001167864"/>
    </source>
</evidence>
<evidence type="ECO:0000256" key="4">
    <source>
        <dbReference type="ARBA" id="ARBA00022741"/>
    </source>
</evidence>
<dbReference type="AlphaFoldDB" id="A0AAW7KA61"/>
<keyword evidence="7 8" id="KW-0501">Molybdenum cofactor biosynthesis</keyword>
<dbReference type="Gene3D" id="3.90.550.10">
    <property type="entry name" value="Spore Coat Polysaccharide Biosynthesis Protein SpsA, Chain A"/>
    <property type="match status" value="1"/>
</dbReference>
<keyword evidence="6 8" id="KW-0342">GTP-binding</keyword>
<dbReference type="NCBIfam" id="TIGR02665">
    <property type="entry name" value="molyb_mobA"/>
    <property type="match status" value="1"/>
</dbReference>
<dbReference type="Proteomes" id="UP001167864">
    <property type="component" value="Unassembled WGS sequence"/>
</dbReference>
<dbReference type="InterPro" id="IPR029044">
    <property type="entry name" value="Nucleotide-diphossugar_trans"/>
</dbReference>
<reference evidence="10 12" key="1">
    <citation type="submission" date="2015-03" db="EMBL/GenBank/DDBJ databases">
        <authorList>
            <consortium name="Pathogen Informatics"/>
            <person name="Murphy D."/>
        </authorList>
    </citation>
    <scope>NUCLEOTIDE SEQUENCE [LARGE SCALE GENOMIC DNA]</scope>
    <source>
        <strain evidence="12">type strain: CIP110231</strain>
        <strain evidence="10">Type strain: CIP110231</strain>
    </source>
</reference>
<organism evidence="11 13">
    <name type="scientific">Yersinia nurmii</name>
    <dbReference type="NCBI Taxonomy" id="685706"/>
    <lineage>
        <taxon>Bacteria</taxon>
        <taxon>Pseudomonadati</taxon>
        <taxon>Pseudomonadota</taxon>
        <taxon>Gammaproteobacteria</taxon>
        <taxon>Enterobacterales</taxon>
        <taxon>Yersiniaceae</taxon>
        <taxon>Yersinia</taxon>
    </lineage>
</organism>
<comment type="subcellular location">
    <subcellularLocation>
        <location evidence="8">Cytoplasm</location>
    </subcellularLocation>
</comment>
<feature type="domain" description="MobA-like NTP transferase" evidence="9">
    <location>
        <begin position="7"/>
        <end position="156"/>
    </location>
</feature>
<dbReference type="InterPro" id="IPR025877">
    <property type="entry name" value="MobA-like_NTP_Trfase"/>
</dbReference>
<dbReference type="RefSeq" id="WP_049601374.1">
    <property type="nucleotide sequence ID" value="NZ_CPYD01000015.1"/>
</dbReference>
<dbReference type="GO" id="GO:0005525">
    <property type="term" value="F:GTP binding"/>
    <property type="evidence" value="ECO:0007669"/>
    <property type="project" value="UniProtKB-UniRule"/>
</dbReference>
<dbReference type="InterPro" id="IPR013482">
    <property type="entry name" value="Molybde_CF_guanTrfase"/>
</dbReference>
<evidence type="ECO:0000313" key="12">
    <source>
        <dbReference type="Proteomes" id="UP000040578"/>
    </source>
</evidence>
<keyword evidence="3 8" id="KW-0479">Metal-binding</keyword>
<keyword evidence="12" id="KW-1185">Reference proteome</keyword>
<dbReference type="EC" id="2.7.7.77" evidence="8"/>
<feature type="binding site" evidence="8">
    <location>
        <position position="51"/>
    </location>
    <ligand>
        <name>GTP</name>
        <dbReference type="ChEBI" id="CHEBI:37565"/>
    </ligand>
</feature>
<comment type="domain">
    <text evidence="8">The N-terminal domain determines nucleotide recognition and specific binding, while the C-terminal domain determines the specific binding to the target protein.</text>
</comment>
<sequence>MQPMITGIILAGGRSTRMGGKDKGLFQLDGKLLYQHVADKLTPQVNHLLINANRNISCYEKSGIPVFSDITESFSGPLAGMLAGLNIAATEWCIFVPCDVPDIPSNMVEKLWQGRNNMLAAYVNDGERDHPTLVLLHKSLITTLENYLANGERKLMILLHNIHAQRVIFNESAEMFCNLNTPEDCALWEERNTERQ</sequence>